<dbReference type="InterPro" id="IPR043504">
    <property type="entry name" value="Peptidase_S1_PA_chymotrypsin"/>
</dbReference>
<dbReference type="Proteomes" id="UP000002358">
    <property type="component" value="Chromosome 1"/>
</dbReference>
<dbReference type="PROSITE" id="PS00135">
    <property type="entry name" value="TRYPSIN_SER"/>
    <property type="match status" value="1"/>
</dbReference>
<dbReference type="FunCoup" id="A0A7M7GLV0">
    <property type="interactions" value="1"/>
</dbReference>
<evidence type="ECO:0000256" key="7">
    <source>
        <dbReference type="ARBA" id="ARBA00044036"/>
    </source>
</evidence>
<keyword evidence="9" id="KW-0732">Signal</keyword>
<dbReference type="PROSITE" id="PS50240">
    <property type="entry name" value="TRYPSIN_DOM"/>
    <property type="match status" value="1"/>
</dbReference>
<evidence type="ECO:0000259" key="10">
    <source>
        <dbReference type="PROSITE" id="PS50240"/>
    </source>
</evidence>
<dbReference type="CDD" id="cd00190">
    <property type="entry name" value="Tryp_SPc"/>
    <property type="match status" value="1"/>
</dbReference>
<dbReference type="GO" id="GO:0016485">
    <property type="term" value="P:protein processing"/>
    <property type="evidence" value="ECO:0007669"/>
    <property type="project" value="UniProtKB-ARBA"/>
</dbReference>
<dbReference type="SUPFAM" id="SSF50494">
    <property type="entry name" value="Trypsin-like serine proteases"/>
    <property type="match status" value="1"/>
</dbReference>
<dbReference type="InterPro" id="IPR018114">
    <property type="entry name" value="TRYPSIN_HIS"/>
</dbReference>
<dbReference type="PANTHER" id="PTHR24252">
    <property type="entry name" value="ACROSIN-RELATED"/>
    <property type="match status" value="1"/>
</dbReference>
<keyword evidence="12" id="KW-1185">Reference proteome</keyword>
<dbReference type="Gene3D" id="2.40.10.10">
    <property type="entry name" value="Trypsin-like serine proteases"/>
    <property type="match status" value="1"/>
</dbReference>
<sequence length="263" mass="28910">MYTLMLSVLGLLAVSQGREIGDFGPNSRVVNGIDANVGEFPFQVSLQRNGRQHYCGGSVLSANYVITAGHCVYGEEVEEVSAFAGTINKQEPHSVHQAIEFKLHEQYNPKNLANDIALIKVKPPFEFSELVAPVEFPYPHEEIPTNTPVVLTGWGRLISSTSATPLILQKALIYVADQEFCRVKNAEVRQMVLKTNICAYNSNVRRGQCNGDSGGPLSIGRKLVGIVSFSYKEPNPMCASTTYPGVYTRVSEYIDWIVAHATV</sequence>
<dbReference type="GO" id="GO:0005576">
    <property type="term" value="C:extracellular region"/>
    <property type="evidence" value="ECO:0007669"/>
    <property type="project" value="UniProtKB-SubCell"/>
</dbReference>
<evidence type="ECO:0000313" key="11">
    <source>
        <dbReference type="EnsemblMetazoa" id="XP_003426213"/>
    </source>
</evidence>
<feature type="signal peptide" evidence="9">
    <location>
        <begin position="1"/>
        <end position="17"/>
    </location>
</feature>
<dbReference type="InParanoid" id="A0A7M7GLV0"/>
<dbReference type="InterPro" id="IPR009003">
    <property type="entry name" value="Peptidase_S1_PA"/>
</dbReference>
<proteinExistence type="predicted"/>
<evidence type="ECO:0000256" key="6">
    <source>
        <dbReference type="ARBA" id="ARBA00023157"/>
    </source>
</evidence>
<dbReference type="InterPro" id="IPR001254">
    <property type="entry name" value="Trypsin_dom"/>
</dbReference>
<accession>A0A7M7GLV0</accession>
<dbReference type="EC" id="3.4.21.1" evidence="7"/>
<protein>
    <recommendedName>
        <fullName evidence="7">chymotrypsin</fullName>
        <ecNumber evidence="7">3.4.21.1</ecNumber>
    </recommendedName>
</protein>
<dbReference type="Pfam" id="PF00089">
    <property type="entry name" value="Trypsin"/>
    <property type="match status" value="1"/>
</dbReference>
<dbReference type="PANTHER" id="PTHR24252:SF7">
    <property type="entry name" value="HYALIN"/>
    <property type="match status" value="1"/>
</dbReference>
<organism evidence="11 12">
    <name type="scientific">Nasonia vitripennis</name>
    <name type="common">Parasitic wasp</name>
    <dbReference type="NCBI Taxonomy" id="7425"/>
    <lineage>
        <taxon>Eukaryota</taxon>
        <taxon>Metazoa</taxon>
        <taxon>Ecdysozoa</taxon>
        <taxon>Arthropoda</taxon>
        <taxon>Hexapoda</taxon>
        <taxon>Insecta</taxon>
        <taxon>Pterygota</taxon>
        <taxon>Neoptera</taxon>
        <taxon>Endopterygota</taxon>
        <taxon>Hymenoptera</taxon>
        <taxon>Apocrita</taxon>
        <taxon>Proctotrupomorpha</taxon>
        <taxon>Chalcidoidea</taxon>
        <taxon>Pteromalidae</taxon>
        <taxon>Pteromalinae</taxon>
        <taxon>Nasonia</taxon>
    </lineage>
</organism>
<dbReference type="PROSITE" id="PS00134">
    <property type="entry name" value="TRYPSIN_HIS"/>
    <property type="match status" value="1"/>
</dbReference>
<keyword evidence="4 8" id="KW-0378">Hydrolase</keyword>
<dbReference type="SMR" id="A0A7M7GLV0"/>
<evidence type="ECO:0000256" key="5">
    <source>
        <dbReference type="ARBA" id="ARBA00022825"/>
    </source>
</evidence>
<name>A0A7M7GLV0_NASVI</name>
<dbReference type="InterPro" id="IPR033116">
    <property type="entry name" value="TRYPSIN_SER"/>
</dbReference>
<dbReference type="PRINTS" id="PR00722">
    <property type="entry name" value="CHYMOTRYPSIN"/>
</dbReference>
<dbReference type="GO" id="GO:0004252">
    <property type="term" value="F:serine-type endopeptidase activity"/>
    <property type="evidence" value="ECO:0007669"/>
    <property type="project" value="UniProtKB-EC"/>
</dbReference>
<dbReference type="FunFam" id="2.40.10.10:FF:000047">
    <property type="entry name" value="Trypsin eta"/>
    <property type="match status" value="1"/>
</dbReference>
<evidence type="ECO:0000256" key="4">
    <source>
        <dbReference type="ARBA" id="ARBA00022801"/>
    </source>
</evidence>
<evidence type="ECO:0000256" key="8">
    <source>
        <dbReference type="RuleBase" id="RU363034"/>
    </source>
</evidence>
<evidence type="ECO:0000256" key="3">
    <source>
        <dbReference type="ARBA" id="ARBA00022670"/>
    </source>
</evidence>
<keyword evidence="5 8" id="KW-0720">Serine protease</keyword>
<dbReference type="SMART" id="SM00020">
    <property type="entry name" value="Tryp_SPc"/>
    <property type="match status" value="1"/>
</dbReference>
<feature type="chain" id="PRO_5029549787" description="chymotrypsin" evidence="9">
    <location>
        <begin position="18"/>
        <end position="263"/>
    </location>
</feature>
<dbReference type="InterPro" id="IPR001314">
    <property type="entry name" value="Peptidase_S1A"/>
</dbReference>
<dbReference type="KEGG" id="nvi:100678766"/>
<evidence type="ECO:0000256" key="2">
    <source>
        <dbReference type="ARBA" id="ARBA00022525"/>
    </source>
</evidence>
<evidence type="ECO:0000256" key="9">
    <source>
        <dbReference type="SAM" id="SignalP"/>
    </source>
</evidence>
<keyword evidence="2" id="KW-0964">Secreted</keyword>
<dbReference type="RefSeq" id="XP_003426213.1">
    <property type="nucleotide sequence ID" value="XM_003426165.4"/>
</dbReference>
<dbReference type="EnsemblMetazoa" id="XM_003426165">
    <property type="protein sequence ID" value="XP_003426213"/>
    <property type="gene ID" value="LOC100678766"/>
</dbReference>
<reference evidence="11" key="1">
    <citation type="submission" date="2021-01" db="UniProtKB">
        <authorList>
            <consortium name="EnsemblMetazoa"/>
        </authorList>
    </citation>
    <scope>IDENTIFICATION</scope>
</reference>
<feature type="domain" description="Peptidase S1" evidence="10">
    <location>
        <begin position="29"/>
        <end position="262"/>
    </location>
</feature>
<evidence type="ECO:0000313" key="12">
    <source>
        <dbReference type="Proteomes" id="UP000002358"/>
    </source>
</evidence>
<comment type="subcellular location">
    <subcellularLocation>
        <location evidence="1">Secreted</location>
        <location evidence="1">Extracellular space</location>
    </subcellularLocation>
</comment>
<dbReference type="GeneID" id="100678766"/>
<keyword evidence="3 8" id="KW-0645">Protease</keyword>
<dbReference type="AlphaFoldDB" id="A0A7M7GLV0"/>
<evidence type="ECO:0000256" key="1">
    <source>
        <dbReference type="ARBA" id="ARBA00004239"/>
    </source>
</evidence>
<keyword evidence="6" id="KW-1015">Disulfide bond</keyword>
<dbReference type="OrthoDB" id="8440449at2759"/>